<keyword evidence="2" id="KW-0812">Transmembrane</keyword>
<reference evidence="4" key="1">
    <citation type="journal article" date="2019" name="Int. J. Syst. Evol. Microbiol.">
        <title>The Global Catalogue of Microorganisms (GCM) 10K type strain sequencing project: providing services to taxonomists for standard genome sequencing and annotation.</title>
        <authorList>
            <consortium name="The Broad Institute Genomics Platform"/>
            <consortium name="The Broad Institute Genome Sequencing Center for Infectious Disease"/>
            <person name="Wu L."/>
            <person name="Ma J."/>
        </authorList>
    </citation>
    <scope>NUCLEOTIDE SEQUENCE [LARGE SCALE GENOMIC DNA]</scope>
    <source>
        <strain evidence="4">JCM 8201</strain>
    </source>
</reference>
<comment type="caution">
    <text evidence="3">The sequence shown here is derived from an EMBL/GenBank/DDBJ whole genome shotgun (WGS) entry which is preliminary data.</text>
</comment>
<feature type="compositionally biased region" description="Pro residues" evidence="1">
    <location>
        <begin position="161"/>
        <end position="180"/>
    </location>
</feature>
<feature type="transmembrane region" description="Helical" evidence="2">
    <location>
        <begin position="106"/>
        <end position="128"/>
    </location>
</feature>
<evidence type="ECO:0000256" key="1">
    <source>
        <dbReference type="SAM" id="MobiDB-lite"/>
    </source>
</evidence>
<feature type="transmembrane region" description="Helical" evidence="2">
    <location>
        <begin position="68"/>
        <end position="86"/>
    </location>
</feature>
<evidence type="ECO:0000313" key="3">
    <source>
        <dbReference type="EMBL" id="GAA2723211.1"/>
    </source>
</evidence>
<dbReference type="EMBL" id="BAAATZ010000006">
    <property type="protein sequence ID" value="GAA2723211.1"/>
    <property type="molecule type" value="Genomic_DNA"/>
</dbReference>
<keyword evidence="2" id="KW-0472">Membrane</keyword>
<feature type="region of interest" description="Disordered" evidence="1">
    <location>
        <begin position="137"/>
        <end position="180"/>
    </location>
</feature>
<evidence type="ECO:0000313" key="4">
    <source>
        <dbReference type="Proteomes" id="UP001501842"/>
    </source>
</evidence>
<name>A0ABP6GGC1_9ACTN</name>
<protein>
    <submittedName>
        <fullName evidence="3">Uncharacterized protein</fullName>
    </submittedName>
</protein>
<organism evidence="3 4">
    <name type="scientific">Actinocorallia aurantiaca</name>
    <dbReference type="NCBI Taxonomy" id="46204"/>
    <lineage>
        <taxon>Bacteria</taxon>
        <taxon>Bacillati</taxon>
        <taxon>Actinomycetota</taxon>
        <taxon>Actinomycetes</taxon>
        <taxon>Streptosporangiales</taxon>
        <taxon>Thermomonosporaceae</taxon>
        <taxon>Actinocorallia</taxon>
    </lineage>
</organism>
<accession>A0ABP6GGC1</accession>
<feature type="transmembrane region" description="Helical" evidence="2">
    <location>
        <begin position="7"/>
        <end position="30"/>
    </location>
</feature>
<keyword evidence="4" id="KW-1185">Reference proteome</keyword>
<dbReference type="RefSeq" id="WP_344449770.1">
    <property type="nucleotide sequence ID" value="NZ_BAAATZ010000006.1"/>
</dbReference>
<keyword evidence="2" id="KW-1133">Transmembrane helix</keyword>
<feature type="compositionally biased region" description="Pro residues" evidence="1">
    <location>
        <begin position="137"/>
        <end position="146"/>
    </location>
</feature>
<sequence length="180" mass="18577">MNNAARHVIGLVVGVLVLPALVLSLCYGIMEVSRSYREMASASPAGVVAVVAAGALLGVVCGSRLSPLASLLPGLALLAYGVVWMIDPFVISRYALDAMPETLGFGLLTMEGTGMFLVLGAALLVASVPPSRWRAMPKPPPVPYPQLPFSTPAQGQVPAQGPQPPAEGPQAPPLPYQPGT</sequence>
<gene>
    <name evidence="3" type="ORF">GCM10010439_17940</name>
</gene>
<dbReference type="Proteomes" id="UP001501842">
    <property type="component" value="Unassembled WGS sequence"/>
</dbReference>
<proteinExistence type="predicted"/>
<evidence type="ECO:0000256" key="2">
    <source>
        <dbReference type="SAM" id="Phobius"/>
    </source>
</evidence>
<feature type="transmembrane region" description="Helical" evidence="2">
    <location>
        <begin position="42"/>
        <end position="61"/>
    </location>
</feature>